<dbReference type="Pfam" id="PF02127">
    <property type="entry name" value="Peptidase_M18"/>
    <property type="match status" value="1"/>
</dbReference>
<dbReference type="STRING" id="675864.SAMN04489747_2431"/>
<dbReference type="EC" id="3.4.11.-" evidence="10"/>
<evidence type="ECO:0000256" key="4">
    <source>
        <dbReference type="ARBA" id="ARBA00022670"/>
    </source>
</evidence>
<evidence type="ECO:0000256" key="6">
    <source>
        <dbReference type="ARBA" id="ARBA00022801"/>
    </source>
</evidence>
<comment type="similarity">
    <text evidence="2 9">Belongs to the peptidase M18 family.</text>
</comment>
<dbReference type="SUPFAM" id="SSF53187">
    <property type="entry name" value="Zn-dependent exopeptidases"/>
    <property type="match status" value="1"/>
</dbReference>
<gene>
    <name evidence="11" type="ORF">SAMN04489747_2431</name>
</gene>
<organism evidence="11 12">
    <name type="scientific">Auraticoccus monumenti</name>
    <dbReference type="NCBI Taxonomy" id="675864"/>
    <lineage>
        <taxon>Bacteria</taxon>
        <taxon>Bacillati</taxon>
        <taxon>Actinomycetota</taxon>
        <taxon>Actinomycetes</taxon>
        <taxon>Propionibacteriales</taxon>
        <taxon>Propionibacteriaceae</taxon>
        <taxon>Auraticoccus</taxon>
    </lineage>
</organism>
<dbReference type="GO" id="GO:0008270">
    <property type="term" value="F:zinc ion binding"/>
    <property type="evidence" value="ECO:0007669"/>
    <property type="project" value="InterPro"/>
</dbReference>
<dbReference type="SUPFAM" id="SSF101821">
    <property type="entry name" value="Aminopeptidase/glucanase lid domain"/>
    <property type="match status" value="1"/>
</dbReference>
<accession>A0A1G6ZWL0</accession>
<proteinExistence type="inferred from homology"/>
<comment type="cofactor">
    <cofactor evidence="1 10">
        <name>Zn(2+)</name>
        <dbReference type="ChEBI" id="CHEBI:29105"/>
    </cofactor>
</comment>
<keyword evidence="5 9" id="KW-0479">Metal-binding</keyword>
<keyword evidence="8 9" id="KW-0482">Metalloprotease</keyword>
<dbReference type="InterPro" id="IPR023358">
    <property type="entry name" value="Peptidase_M18_dom2"/>
</dbReference>
<dbReference type="AlphaFoldDB" id="A0A1G6ZWL0"/>
<dbReference type="Proteomes" id="UP000198546">
    <property type="component" value="Chromosome i"/>
</dbReference>
<keyword evidence="4 9" id="KW-0645">Protease</keyword>
<protein>
    <recommendedName>
        <fullName evidence="10">M18 family aminopeptidase</fullName>
        <ecNumber evidence="10">3.4.11.-</ecNumber>
    </recommendedName>
</protein>
<keyword evidence="7 9" id="KW-0862">Zinc</keyword>
<dbReference type="NCBIfam" id="NF002759">
    <property type="entry name" value="PRK02813.1"/>
    <property type="match status" value="1"/>
</dbReference>
<evidence type="ECO:0000313" key="11">
    <source>
        <dbReference type="EMBL" id="SDE07104.1"/>
    </source>
</evidence>
<dbReference type="CDD" id="cd05658">
    <property type="entry name" value="M18_DAP"/>
    <property type="match status" value="1"/>
</dbReference>
<evidence type="ECO:0000256" key="9">
    <source>
        <dbReference type="RuleBase" id="RU004386"/>
    </source>
</evidence>
<dbReference type="GO" id="GO:0004177">
    <property type="term" value="F:aminopeptidase activity"/>
    <property type="evidence" value="ECO:0007669"/>
    <property type="project" value="UniProtKB-KW"/>
</dbReference>
<dbReference type="PANTHER" id="PTHR28570:SF3">
    <property type="entry name" value="ASPARTYL AMINOPEPTIDASE"/>
    <property type="match status" value="1"/>
</dbReference>
<sequence length="441" mass="46350">MVVMSVTDPLPLRSSDEPPAARLHADDFIELVAASPSSYHAAEEGARRLAEAGFTQQDEAEEWDASAGGHYLVRDGALMAWWVPEGAGPRSRFRVVGSHTDSPTFKLKPDPLLNQQGYSQVGVEVYGGPLLNSWLDRELGVAGRVVTADGSVHTVRTGPVMRIPQLAIHLDRGVNDGLKLDKQQHTAPLVDLVGGTSVLNLVADAAEVRPRDVAGHDLVAYPTERGGYFGDFGHFLACSRMDNLTSVHASLTALIELAGSGSASTDVAVLAAFDHEEVGSGSRSGAAGPVLEDVLHRTALALGASADQVRAMVSGSSCVSADAGHAVHPSYGGHHDPVNRPILGGGPLLKINANQRYSTDAVGSALWRRACAEGGVRTQPFVSNNAIPCGSTIGPLTATRLGMLVVDVGTPLLSMHSAREMCATDDLRDLALALGGYWRMA</sequence>
<evidence type="ECO:0000256" key="1">
    <source>
        <dbReference type="ARBA" id="ARBA00001947"/>
    </source>
</evidence>
<keyword evidence="3 9" id="KW-0031">Aminopeptidase</keyword>
<evidence type="ECO:0000256" key="2">
    <source>
        <dbReference type="ARBA" id="ARBA00008290"/>
    </source>
</evidence>
<evidence type="ECO:0000256" key="10">
    <source>
        <dbReference type="RuleBase" id="RU004387"/>
    </source>
</evidence>
<evidence type="ECO:0000256" key="3">
    <source>
        <dbReference type="ARBA" id="ARBA00022438"/>
    </source>
</evidence>
<dbReference type="Gene3D" id="3.40.630.10">
    <property type="entry name" value="Zn peptidases"/>
    <property type="match status" value="1"/>
</dbReference>
<evidence type="ECO:0000256" key="7">
    <source>
        <dbReference type="ARBA" id="ARBA00022833"/>
    </source>
</evidence>
<dbReference type="InterPro" id="IPR001948">
    <property type="entry name" value="Peptidase_M18"/>
</dbReference>
<name>A0A1G6ZWL0_9ACTN</name>
<dbReference type="GO" id="GO:0005737">
    <property type="term" value="C:cytoplasm"/>
    <property type="evidence" value="ECO:0007669"/>
    <property type="project" value="UniProtKB-ARBA"/>
</dbReference>
<dbReference type="EMBL" id="LT629688">
    <property type="protein sequence ID" value="SDE07104.1"/>
    <property type="molecule type" value="Genomic_DNA"/>
</dbReference>
<reference evidence="11 12" key="1">
    <citation type="submission" date="2016-10" db="EMBL/GenBank/DDBJ databases">
        <authorList>
            <person name="de Groot N.N."/>
        </authorList>
    </citation>
    <scope>NUCLEOTIDE SEQUENCE [LARGE SCALE GENOMIC DNA]</scope>
    <source>
        <strain evidence="11 12">MON 2.2</strain>
    </source>
</reference>
<dbReference type="PRINTS" id="PR00932">
    <property type="entry name" value="AMINO1PTASE"/>
</dbReference>
<dbReference type="PANTHER" id="PTHR28570">
    <property type="entry name" value="ASPARTYL AMINOPEPTIDASE"/>
    <property type="match status" value="1"/>
</dbReference>
<keyword evidence="6 9" id="KW-0378">Hydrolase</keyword>
<evidence type="ECO:0000313" key="12">
    <source>
        <dbReference type="Proteomes" id="UP000198546"/>
    </source>
</evidence>
<dbReference type="GO" id="GO:0008237">
    <property type="term" value="F:metallopeptidase activity"/>
    <property type="evidence" value="ECO:0007669"/>
    <property type="project" value="UniProtKB-KW"/>
</dbReference>
<dbReference type="GO" id="GO:0006508">
    <property type="term" value="P:proteolysis"/>
    <property type="evidence" value="ECO:0007669"/>
    <property type="project" value="UniProtKB-KW"/>
</dbReference>
<keyword evidence="12" id="KW-1185">Reference proteome</keyword>
<evidence type="ECO:0000256" key="8">
    <source>
        <dbReference type="ARBA" id="ARBA00023049"/>
    </source>
</evidence>
<dbReference type="Gene3D" id="2.30.250.10">
    <property type="entry name" value="Aminopeptidase i, Domain 2"/>
    <property type="match status" value="1"/>
</dbReference>
<evidence type="ECO:0000256" key="5">
    <source>
        <dbReference type="ARBA" id="ARBA00022723"/>
    </source>
</evidence>